<evidence type="ECO:0000256" key="1">
    <source>
        <dbReference type="ARBA" id="ARBA00001974"/>
    </source>
</evidence>
<comment type="catalytic activity">
    <reaction evidence="10">
        <text>(R)-2-hydroxyglutarate + A = 2-oxoglutarate + AH2</text>
        <dbReference type="Rhea" id="RHEA:38295"/>
        <dbReference type="ChEBI" id="CHEBI:13193"/>
        <dbReference type="ChEBI" id="CHEBI:15801"/>
        <dbReference type="ChEBI" id="CHEBI:16810"/>
        <dbReference type="ChEBI" id="CHEBI:17499"/>
        <dbReference type="EC" id="1.1.99.39"/>
    </reaction>
    <physiologicalReaction direction="left-to-right" evidence="10">
        <dbReference type="Rhea" id="RHEA:38296"/>
    </physiologicalReaction>
</comment>
<evidence type="ECO:0000256" key="5">
    <source>
        <dbReference type="ARBA" id="ARBA00022827"/>
    </source>
</evidence>
<dbReference type="OrthoDB" id="9767256at2"/>
<name>A3IH73_9CHRO</name>
<evidence type="ECO:0000256" key="8">
    <source>
        <dbReference type="ARBA" id="ARBA00023014"/>
    </source>
</evidence>
<dbReference type="SUPFAM" id="SSF46548">
    <property type="entry name" value="alpha-helical ferredoxin"/>
    <property type="match status" value="1"/>
</dbReference>
<keyword evidence="3" id="KW-0285">Flavoprotein</keyword>
<dbReference type="PANTHER" id="PTHR11748">
    <property type="entry name" value="D-LACTATE DEHYDROGENASE"/>
    <property type="match status" value="1"/>
</dbReference>
<dbReference type="AlphaFoldDB" id="A3IH73"/>
<evidence type="ECO:0000256" key="2">
    <source>
        <dbReference type="ARBA" id="ARBA00022485"/>
    </source>
</evidence>
<gene>
    <name evidence="14" type="ORF">CY0110_10582</name>
</gene>
<keyword evidence="6" id="KW-0560">Oxidoreductase</keyword>
<dbReference type="SUPFAM" id="SSF56176">
    <property type="entry name" value="FAD-binding/transporter-associated domain-like"/>
    <property type="match status" value="1"/>
</dbReference>
<sequence>MIPRVLPETTINQTIADFLACLKETTFSGDIKGDIANRLIASTDNSIYQILPQAVIFPRTAEDIRKIFKLANKTEFETVTFSPRGGGTGTNGQSLSPSIIIDCSKYMNQVLELNVQEQWVKVQPGIILDQLNYILAEHNLFFAPSLAPSNRATIGGMINTDAAGKGSRIYGKTSDHILELSWVLSDSTLSSSSQVSRDDLDSLKQQNGKLGEIYKLIDIIVSEKAELIDNIFPKLTRFMTGYNLAKVYDETKNYFDLNRILAGSEGTLGIITEAKLNLTKIPKATQLLAIHYHNFDAALKDAANLLNYNPAAIETIDETILGLAKNDSIYQEVKNFIGDAQAINLVEFIEESDQEIEKQLRPLINQLENYKKPGIIGFYYTKKPEEIKQLWSLRKKGAALLGSMPGNRKPIAFIEDTAVSPKNLASYTREFQALLNSYNLNYAMFGHVDVGCLHVRPALDMKMPEDEKLIREISDQVVNLVRKYGGVIWGEHGKGFRSEYTPLFFGEELYQDLRKIKEVFDPDNKLNPGKIVIPYHSSDEIVKLESTLRGHFDRQVSQQFRKDYEAAFNCNGNGACFNFNPDEIICPSAKQTSDRIHSPKGRAMLLREWLRLLSKSKFQDSFDDSLPLPKKVWYTLEKWQGKEDFSHNVYEAMQGCLGCKGCVSQCPIHVDIPDLKSQFLERYHSRYLHSLRDYFMANIEQVVHYQSFAPNLCNSIVHNPLSKLFISKILNLVDIPLISSPTVRDKLPIKFNLETLENLSVEERKNSIILLQDAFTSFYESQLVIDTYNCLENLGYTVYIFPFFINGKTLHLKGFIDQFKIVIDQNIKKLKTVLDLDIPIIGIEPSITLTYRDEYSKMTNHQNSFNKVQLIQEFLVTQENKLPKIKSTHPYYLLGHCHEKSLAFNSEKQWQTVFNNMGISLNIVSVGCCGMAGMYGHEKEHYENSKGIYHSSWQQHLPEKMDDQSYYLVTGYSCRYQVKRLSGWKPQHPIQALKHLISFSKNNGS</sequence>
<dbReference type="SUPFAM" id="SSF55103">
    <property type="entry name" value="FAD-linked oxidases, C-terminal domain"/>
    <property type="match status" value="1"/>
</dbReference>
<dbReference type="InterPro" id="IPR016164">
    <property type="entry name" value="FAD-linked_Oxase-like_C"/>
</dbReference>
<dbReference type="GO" id="GO:0046872">
    <property type="term" value="F:metal ion binding"/>
    <property type="evidence" value="ECO:0007669"/>
    <property type="project" value="UniProtKB-KW"/>
</dbReference>
<keyword evidence="5" id="KW-0274">FAD</keyword>
<evidence type="ECO:0000256" key="6">
    <source>
        <dbReference type="ARBA" id="ARBA00023002"/>
    </source>
</evidence>
<feature type="domain" description="FAD-binding PCMH-type" evidence="13">
    <location>
        <begin position="48"/>
        <end position="281"/>
    </location>
</feature>
<dbReference type="GO" id="GO:0051539">
    <property type="term" value="F:4 iron, 4 sulfur cluster binding"/>
    <property type="evidence" value="ECO:0007669"/>
    <property type="project" value="UniProtKB-KW"/>
</dbReference>
<dbReference type="InterPro" id="IPR016166">
    <property type="entry name" value="FAD-bd_PCMH"/>
</dbReference>
<dbReference type="PROSITE" id="PS00198">
    <property type="entry name" value="4FE4S_FER_1"/>
    <property type="match status" value="1"/>
</dbReference>
<evidence type="ECO:0000256" key="4">
    <source>
        <dbReference type="ARBA" id="ARBA00022723"/>
    </source>
</evidence>
<reference evidence="14 15" key="1">
    <citation type="submission" date="2007-03" db="EMBL/GenBank/DDBJ databases">
        <authorList>
            <person name="Stal L."/>
            <person name="Ferriera S."/>
            <person name="Johnson J."/>
            <person name="Kravitz S."/>
            <person name="Beeson K."/>
            <person name="Sutton G."/>
            <person name="Rogers Y.-H."/>
            <person name="Friedman R."/>
            <person name="Frazier M."/>
            <person name="Venter J.C."/>
        </authorList>
    </citation>
    <scope>NUCLEOTIDE SEQUENCE [LARGE SCALE GENOMIC DNA]</scope>
    <source>
        <strain evidence="14 15">CCY0110</strain>
    </source>
</reference>
<protein>
    <recommendedName>
        <fullName evidence="12">D-2-hydroxyglutarate dehydrogenase</fullName>
        <ecNumber evidence="9">1.1.99.39</ecNumber>
    </recommendedName>
</protein>
<dbReference type="GO" id="GO:0004458">
    <property type="term" value="F:D-lactate dehydrogenase (cytochrome) activity"/>
    <property type="evidence" value="ECO:0007669"/>
    <property type="project" value="TreeGrafter"/>
</dbReference>
<dbReference type="Pfam" id="PF01565">
    <property type="entry name" value="FAD_binding_4"/>
    <property type="match status" value="1"/>
</dbReference>
<evidence type="ECO:0000256" key="3">
    <source>
        <dbReference type="ARBA" id="ARBA00022630"/>
    </source>
</evidence>
<dbReference type="InterPro" id="IPR036318">
    <property type="entry name" value="FAD-bd_PCMH-like_sf"/>
</dbReference>
<keyword evidence="4" id="KW-0479">Metal-binding</keyword>
<evidence type="ECO:0000313" key="15">
    <source>
        <dbReference type="Proteomes" id="UP000003781"/>
    </source>
</evidence>
<keyword evidence="8" id="KW-0411">Iron-sulfur</keyword>
<dbReference type="Gene3D" id="3.30.70.2740">
    <property type="match status" value="1"/>
</dbReference>
<comment type="caution">
    <text evidence="14">The sequence shown here is derived from an EMBL/GenBank/DDBJ whole genome shotgun (WGS) entry which is preliminary data.</text>
</comment>
<evidence type="ECO:0000256" key="12">
    <source>
        <dbReference type="ARBA" id="ARBA00067680"/>
    </source>
</evidence>
<dbReference type="PROSITE" id="PS51387">
    <property type="entry name" value="FAD_PCMH"/>
    <property type="match status" value="1"/>
</dbReference>
<dbReference type="GO" id="GO:0051990">
    <property type="term" value="F:(R)-2-hydroxyglutarate dehydrogenase activity"/>
    <property type="evidence" value="ECO:0007669"/>
    <property type="project" value="UniProtKB-EC"/>
</dbReference>
<dbReference type="PANTHER" id="PTHR11748:SF119">
    <property type="entry name" value="D-2-HYDROXYGLUTARATE DEHYDROGENASE"/>
    <property type="match status" value="1"/>
</dbReference>
<dbReference type="Gene3D" id="3.30.465.10">
    <property type="match status" value="2"/>
</dbReference>
<dbReference type="InterPro" id="IPR004113">
    <property type="entry name" value="FAD-bd_oxidored_4_C"/>
</dbReference>
<dbReference type="Pfam" id="PF02913">
    <property type="entry name" value="FAD-oxidase_C"/>
    <property type="match status" value="1"/>
</dbReference>
<dbReference type="eggNOG" id="COG0247">
    <property type="taxonomic scope" value="Bacteria"/>
</dbReference>
<dbReference type="EC" id="1.1.99.39" evidence="9"/>
<evidence type="ECO:0000256" key="11">
    <source>
        <dbReference type="ARBA" id="ARBA00060924"/>
    </source>
</evidence>
<keyword evidence="7" id="KW-0408">Iron</keyword>
<dbReference type="InterPro" id="IPR016171">
    <property type="entry name" value="Vanillyl_alc_oxidase_C-sub2"/>
</dbReference>
<accession>A3IH73</accession>
<dbReference type="InterPro" id="IPR017900">
    <property type="entry name" value="4Fe4S_Fe_S_CS"/>
</dbReference>
<dbReference type="eggNOG" id="COG0277">
    <property type="taxonomic scope" value="Bacteria"/>
</dbReference>
<evidence type="ECO:0000259" key="13">
    <source>
        <dbReference type="PROSITE" id="PS51387"/>
    </source>
</evidence>
<comment type="cofactor">
    <cofactor evidence="1">
        <name>FAD</name>
        <dbReference type="ChEBI" id="CHEBI:57692"/>
    </cofactor>
</comment>
<evidence type="ECO:0000256" key="7">
    <source>
        <dbReference type="ARBA" id="ARBA00023004"/>
    </source>
</evidence>
<dbReference type="FunFam" id="3.30.70.2740:FF:000003">
    <property type="entry name" value="Oxidoreductase, FAD-binding, putative"/>
    <property type="match status" value="1"/>
</dbReference>
<dbReference type="GO" id="GO:0071949">
    <property type="term" value="F:FAD binding"/>
    <property type="evidence" value="ECO:0007669"/>
    <property type="project" value="InterPro"/>
</dbReference>
<dbReference type="Proteomes" id="UP000003781">
    <property type="component" value="Unassembled WGS sequence"/>
</dbReference>
<evidence type="ECO:0000313" key="14">
    <source>
        <dbReference type="EMBL" id="EAZ94315.1"/>
    </source>
</evidence>
<dbReference type="InterPro" id="IPR016169">
    <property type="entry name" value="FAD-bd_PCMH_sub2"/>
</dbReference>
<dbReference type="RefSeq" id="WP_008272656.1">
    <property type="nucleotide sequence ID" value="NZ_AAXW01000001.1"/>
</dbReference>
<dbReference type="GO" id="GO:1903457">
    <property type="term" value="P:lactate catabolic process"/>
    <property type="evidence" value="ECO:0007669"/>
    <property type="project" value="TreeGrafter"/>
</dbReference>
<organism evidence="14 15">
    <name type="scientific">Crocosphaera chwakensis CCY0110</name>
    <dbReference type="NCBI Taxonomy" id="391612"/>
    <lineage>
        <taxon>Bacteria</taxon>
        <taxon>Bacillati</taxon>
        <taxon>Cyanobacteriota</taxon>
        <taxon>Cyanophyceae</taxon>
        <taxon>Oscillatoriophycideae</taxon>
        <taxon>Chroococcales</taxon>
        <taxon>Aphanothecaceae</taxon>
        <taxon>Crocosphaera</taxon>
        <taxon>Crocosphaera chwakensis</taxon>
    </lineage>
</organism>
<dbReference type="Gene3D" id="1.10.45.10">
    <property type="entry name" value="Vanillyl-alcohol Oxidase, Chain A, domain 4"/>
    <property type="match status" value="1"/>
</dbReference>
<dbReference type="EMBL" id="AAXW01000001">
    <property type="protein sequence ID" value="EAZ94315.1"/>
    <property type="molecule type" value="Genomic_DNA"/>
</dbReference>
<proteinExistence type="inferred from homology"/>
<dbReference type="PROSITE" id="PS50096">
    <property type="entry name" value="IQ"/>
    <property type="match status" value="1"/>
</dbReference>
<keyword evidence="15" id="KW-1185">Reference proteome</keyword>
<comment type="similarity">
    <text evidence="11">In the N-terminal section; belongs to the FAD-binding oxidoreductase/transferase type 4 family.</text>
</comment>
<dbReference type="GO" id="GO:0008720">
    <property type="term" value="F:D-lactate dehydrogenase (NAD+) activity"/>
    <property type="evidence" value="ECO:0007669"/>
    <property type="project" value="TreeGrafter"/>
</dbReference>
<keyword evidence="2" id="KW-0004">4Fe-4S</keyword>
<dbReference type="InterPro" id="IPR006094">
    <property type="entry name" value="Oxid_FAD_bind_N"/>
</dbReference>
<evidence type="ECO:0000256" key="10">
    <source>
        <dbReference type="ARBA" id="ARBA00051291"/>
    </source>
</evidence>
<evidence type="ECO:0000256" key="9">
    <source>
        <dbReference type="ARBA" id="ARBA00039003"/>
    </source>
</evidence>